<accession>A0AAT9IHF9</accession>
<reference evidence="12" key="1">
    <citation type="submission" date="2024-06" db="EMBL/GenBank/DDBJ databases">
        <authorList>
            <person name="Manzano-Marin A."/>
            <person name="Manzano-Marin A."/>
            <person name="Alejandro Manzano Marin A."/>
        </authorList>
    </citation>
    <scope>NUCLEOTIDE SEQUENCE</scope>
    <source>
        <strain evidence="12">Ancorni-2928</strain>
    </source>
</reference>
<dbReference type="InterPro" id="IPR015946">
    <property type="entry name" value="KH_dom-like_a/b"/>
</dbReference>
<keyword evidence="3 8" id="KW-0690">Ribosome biogenesis</keyword>
<dbReference type="PIRSF" id="PIRSF006485">
    <property type="entry name" value="GTP-binding_EngA"/>
    <property type="match status" value="1"/>
</dbReference>
<dbReference type="EMBL" id="OZ060371">
    <property type="protein sequence ID" value="CAL4044056.1"/>
    <property type="molecule type" value="Genomic_DNA"/>
</dbReference>
<dbReference type="InterPro" id="IPR005225">
    <property type="entry name" value="Small_GTP-bd"/>
</dbReference>
<dbReference type="Gene3D" id="3.40.50.300">
    <property type="entry name" value="P-loop containing nucleotide triphosphate hydrolases"/>
    <property type="match status" value="2"/>
</dbReference>
<feature type="binding site" evidence="8">
    <location>
        <begin position="209"/>
        <end position="216"/>
    </location>
    <ligand>
        <name>GTP</name>
        <dbReference type="ChEBI" id="CHEBI:37565"/>
        <label>2</label>
    </ligand>
</feature>
<dbReference type="InterPro" id="IPR006073">
    <property type="entry name" value="GTP-bd"/>
</dbReference>
<evidence type="ECO:0000256" key="8">
    <source>
        <dbReference type="HAMAP-Rule" id="MF_00195"/>
    </source>
</evidence>
<evidence type="ECO:0000256" key="2">
    <source>
        <dbReference type="ARBA" id="ARBA00020953"/>
    </source>
</evidence>
<evidence type="ECO:0000259" key="11">
    <source>
        <dbReference type="PROSITE" id="PS51712"/>
    </source>
</evidence>
<name>A0AAT9IHF9_9GAMM</name>
<evidence type="ECO:0000256" key="9">
    <source>
        <dbReference type="PROSITE-ProRule" id="PRU01049"/>
    </source>
</evidence>
<evidence type="ECO:0000313" key="12">
    <source>
        <dbReference type="EMBL" id="CAL4044056.1"/>
    </source>
</evidence>
<dbReference type="PANTHER" id="PTHR43834">
    <property type="entry name" value="GTPASE DER"/>
    <property type="match status" value="1"/>
</dbReference>
<evidence type="ECO:0000256" key="4">
    <source>
        <dbReference type="ARBA" id="ARBA00022737"/>
    </source>
</evidence>
<dbReference type="NCBIfam" id="TIGR03594">
    <property type="entry name" value="GTPase_EngA"/>
    <property type="match status" value="1"/>
</dbReference>
<keyword evidence="5 8" id="KW-0547">Nucleotide-binding</keyword>
<evidence type="ECO:0000256" key="1">
    <source>
        <dbReference type="ARBA" id="ARBA00008279"/>
    </source>
</evidence>
<dbReference type="CDD" id="cd01894">
    <property type="entry name" value="EngA1"/>
    <property type="match status" value="1"/>
</dbReference>
<dbReference type="PANTHER" id="PTHR43834:SF6">
    <property type="entry name" value="GTPASE DER"/>
    <property type="match status" value="1"/>
</dbReference>
<feature type="binding site" evidence="8">
    <location>
        <begin position="119"/>
        <end position="122"/>
    </location>
    <ligand>
        <name>GTP</name>
        <dbReference type="ChEBI" id="CHEBI:37565"/>
        <label>1</label>
    </ligand>
</feature>
<gene>
    <name evidence="8 12" type="primary">der</name>
    <name evidence="12" type="ORF">BUANCORI2928_475</name>
</gene>
<feature type="binding site" evidence="8">
    <location>
        <begin position="55"/>
        <end position="59"/>
    </location>
    <ligand>
        <name>GTP</name>
        <dbReference type="ChEBI" id="CHEBI:37565"/>
        <label>1</label>
    </ligand>
</feature>
<feature type="binding site" evidence="8">
    <location>
        <begin position="9"/>
        <end position="16"/>
    </location>
    <ligand>
        <name>GTP</name>
        <dbReference type="ChEBI" id="CHEBI:37565"/>
        <label>1</label>
    </ligand>
</feature>
<dbReference type="PRINTS" id="PR00326">
    <property type="entry name" value="GTP1OBG"/>
</dbReference>
<keyword evidence="4 10" id="KW-0677">Repeat</keyword>
<dbReference type="InterPro" id="IPR032859">
    <property type="entry name" value="KH_dom-like"/>
</dbReference>
<protein>
    <recommendedName>
        <fullName evidence="2 8">GTPase Der</fullName>
    </recommendedName>
    <alternativeName>
        <fullName evidence="7 8">GTP-binding protein EngA</fullName>
    </alternativeName>
</protein>
<organism evidence="12">
    <name type="scientific">Buchnera aphidicola</name>
    <name type="common">Anoecia corni</name>
    <dbReference type="NCBI Taxonomy" id="2994477"/>
    <lineage>
        <taxon>Bacteria</taxon>
        <taxon>Pseudomonadati</taxon>
        <taxon>Pseudomonadota</taxon>
        <taxon>Gammaproteobacteria</taxon>
        <taxon>Enterobacterales</taxon>
        <taxon>Erwiniaceae</taxon>
        <taxon>Buchnera</taxon>
    </lineage>
</organism>
<feature type="domain" description="EngA-type G" evidence="11">
    <location>
        <begin position="203"/>
        <end position="374"/>
    </location>
</feature>
<dbReference type="GO" id="GO:0043022">
    <property type="term" value="F:ribosome binding"/>
    <property type="evidence" value="ECO:0007669"/>
    <property type="project" value="TreeGrafter"/>
</dbReference>
<dbReference type="HAMAP" id="MF_00195">
    <property type="entry name" value="GTPase_Der"/>
    <property type="match status" value="1"/>
</dbReference>
<dbReference type="GO" id="GO:0005525">
    <property type="term" value="F:GTP binding"/>
    <property type="evidence" value="ECO:0007669"/>
    <property type="project" value="UniProtKB-UniRule"/>
</dbReference>
<dbReference type="InterPro" id="IPR016484">
    <property type="entry name" value="GTPase_Der"/>
</dbReference>
<feature type="binding site" evidence="8">
    <location>
        <begin position="319"/>
        <end position="322"/>
    </location>
    <ligand>
        <name>GTP</name>
        <dbReference type="ChEBI" id="CHEBI:37565"/>
        <label>2</label>
    </ligand>
</feature>
<evidence type="ECO:0000256" key="6">
    <source>
        <dbReference type="ARBA" id="ARBA00023134"/>
    </source>
</evidence>
<dbReference type="AlphaFoldDB" id="A0AAT9IHF9"/>
<evidence type="ECO:0000256" key="7">
    <source>
        <dbReference type="ARBA" id="ARBA00032345"/>
    </source>
</evidence>
<comment type="subunit">
    <text evidence="8">Associates with the 50S ribosomal subunit.</text>
</comment>
<dbReference type="FunFam" id="3.30.300.20:FF:000004">
    <property type="entry name" value="GTPase Der"/>
    <property type="match status" value="1"/>
</dbReference>
<proteinExistence type="inferred from homology"/>
<dbReference type="NCBIfam" id="TIGR00231">
    <property type="entry name" value="small_GTP"/>
    <property type="match status" value="2"/>
</dbReference>
<dbReference type="InterPro" id="IPR031166">
    <property type="entry name" value="G_ENGA"/>
</dbReference>
<dbReference type="Gene3D" id="3.30.300.20">
    <property type="match status" value="1"/>
</dbReference>
<evidence type="ECO:0000256" key="10">
    <source>
        <dbReference type="RuleBase" id="RU004481"/>
    </source>
</evidence>
<sequence>MKEKVTLVGRPNVGKSTLFNMITNTRNALISDFPGLTRDRNYGNLDDQQETLIIDTAGIFYSKNKTNLEKKIERHTLIAIKEATVVLFVVDGYEGITNDDYTLAKMLRVQKKRIIVLINKMDKVKEKLEVNDFHSLGFKHMYYVSFLNKKQIKQWFIKNIICKIHKVKKNVNNIEQNKKFFFPSVFYKKSKLNKLTSSNNIPINVSVIGRPNVGKSTLINSIIGIDRVITSSFSGTTRDSLSVPVQHYNKKYIFVDTAGIKKKNYDDIEDISIKKSLKSIKNSKISILIVNPEENITHQDLFLLYYALKHGKTVIIAVNKWDSVIEKNRNRIKQYINLKFKNTNLVKIHFISAKFNIGIKELLESIFKVYLSSIQNVSTSRLTSILRNAITHHNPPMNKGRRIKLKHANPVGFSPLKIVIHGNKVNALPVSYKRYLENFFQKQLKMFGSPVKLFFKNSINPYIDNI</sequence>
<dbReference type="PROSITE" id="PS51712">
    <property type="entry name" value="G_ENGA"/>
    <property type="match status" value="1"/>
</dbReference>
<keyword evidence="6 8" id="KW-0342">GTP-binding</keyword>
<dbReference type="Pfam" id="PF01926">
    <property type="entry name" value="MMR_HSR1"/>
    <property type="match status" value="2"/>
</dbReference>
<dbReference type="GO" id="GO:0042254">
    <property type="term" value="P:ribosome biogenesis"/>
    <property type="evidence" value="ECO:0007669"/>
    <property type="project" value="UniProtKB-KW"/>
</dbReference>
<evidence type="ECO:0000256" key="5">
    <source>
        <dbReference type="ARBA" id="ARBA00022741"/>
    </source>
</evidence>
<evidence type="ECO:0000256" key="3">
    <source>
        <dbReference type="ARBA" id="ARBA00022517"/>
    </source>
</evidence>
<comment type="function">
    <text evidence="8 10">GTPase that plays an essential role in the late steps of ribosome biogenesis.</text>
</comment>
<dbReference type="Pfam" id="PF14714">
    <property type="entry name" value="KH_dom-like"/>
    <property type="match status" value="1"/>
</dbReference>
<comment type="similarity">
    <text evidence="1 8 9 10">Belongs to the TRAFAC class TrmE-Era-EngA-EngB-Septin-like GTPase superfamily. EngA (Der) GTPase family.</text>
</comment>
<dbReference type="SUPFAM" id="SSF52540">
    <property type="entry name" value="P-loop containing nucleoside triphosphate hydrolases"/>
    <property type="match status" value="2"/>
</dbReference>
<dbReference type="InterPro" id="IPR027417">
    <property type="entry name" value="P-loop_NTPase"/>
</dbReference>
<feature type="binding site" evidence="8">
    <location>
        <begin position="256"/>
        <end position="260"/>
    </location>
    <ligand>
        <name>GTP</name>
        <dbReference type="ChEBI" id="CHEBI:37565"/>
        <label>2</label>
    </ligand>
</feature>
<dbReference type="CDD" id="cd01895">
    <property type="entry name" value="EngA2"/>
    <property type="match status" value="1"/>
</dbReference>